<dbReference type="GO" id="GO:0016301">
    <property type="term" value="F:kinase activity"/>
    <property type="evidence" value="ECO:0007669"/>
    <property type="project" value="UniProtKB-KW"/>
</dbReference>
<reference evidence="2 3" key="1">
    <citation type="journal article" date="2014" name="Am. J. Bot.">
        <title>Genome assembly and annotation for red clover (Trifolium pratense; Fabaceae).</title>
        <authorList>
            <person name="Istvanek J."/>
            <person name="Jaros M."/>
            <person name="Krenek A."/>
            <person name="Repkova J."/>
        </authorList>
    </citation>
    <scope>NUCLEOTIDE SEQUENCE [LARGE SCALE GENOMIC DNA]</scope>
    <source>
        <strain evidence="3">cv. Tatra</strain>
        <tissue evidence="2">Young leaves</tissue>
    </source>
</reference>
<evidence type="ECO:0000313" key="2">
    <source>
        <dbReference type="EMBL" id="PNX78749.1"/>
    </source>
</evidence>
<dbReference type="PROSITE" id="PS00107">
    <property type="entry name" value="PROTEIN_KINASE_ATP"/>
    <property type="match status" value="1"/>
</dbReference>
<dbReference type="GO" id="GO:0005524">
    <property type="term" value="F:ATP binding"/>
    <property type="evidence" value="ECO:0007669"/>
    <property type="project" value="UniProtKB-UniRule"/>
</dbReference>
<feature type="non-terminal residue" evidence="2">
    <location>
        <position position="71"/>
    </location>
</feature>
<dbReference type="STRING" id="57577.A0A2K3LJT1"/>
<organism evidence="2 3">
    <name type="scientific">Trifolium pratense</name>
    <name type="common">Red clover</name>
    <dbReference type="NCBI Taxonomy" id="57577"/>
    <lineage>
        <taxon>Eukaryota</taxon>
        <taxon>Viridiplantae</taxon>
        <taxon>Streptophyta</taxon>
        <taxon>Embryophyta</taxon>
        <taxon>Tracheophyta</taxon>
        <taxon>Spermatophyta</taxon>
        <taxon>Magnoliopsida</taxon>
        <taxon>eudicotyledons</taxon>
        <taxon>Gunneridae</taxon>
        <taxon>Pentapetalae</taxon>
        <taxon>rosids</taxon>
        <taxon>fabids</taxon>
        <taxon>Fabales</taxon>
        <taxon>Fabaceae</taxon>
        <taxon>Papilionoideae</taxon>
        <taxon>50 kb inversion clade</taxon>
        <taxon>NPAAA clade</taxon>
        <taxon>Hologalegina</taxon>
        <taxon>IRL clade</taxon>
        <taxon>Trifolieae</taxon>
        <taxon>Trifolium</taxon>
    </lineage>
</organism>
<evidence type="ECO:0000313" key="3">
    <source>
        <dbReference type="Proteomes" id="UP000236291"/>
    </source>
</evidence>
<keyword evidence="1" id="KW-0067">ATP-binding</keyword>
<keyword evidence="2" id="KW-0808">Transferase</keyword>
<sequence>MEPRIGNKFLLGCKIGSGSFGEIYLGTNVQTNEEVAIKLDADIACPSIVSVHKFDVKKEYFNSSLVLNYSP</sequence>
<accession>A0A2K3LJT1</accession>
<evidence type="ECO:0000256" key="1">
    <source>
        <dbReference type="PROSITE-ProRule" id="PRU10141"/>
    </source>
</evidence>
<dbReference type="EMBL" id="ASHM01034647">
    <property type="protein sequence ID" value="PNX78749.1"/>
    <property type="molecule type" value="Genomic_DNA"/>
</dbReference>
<dbReference type="InterPro" id="IPR011009">
    <property type="entry name" value="Kinase-like_dom_sf"/>
</dbReference>
<dbReference type="SUPFAM" id="SSF56112">
    <property type="entry name" value="Protein kinase-like (PK-like)"/>
    <property type="match status" value="1"/>
</dbReference>
<dbReference type="Gene3D" id="3.30.200.20">
    <property type="entry name" value="Phosphorylase Kinase, domain 1"/>
    <property type="match status" value="1"/>
</dbReference>
<protein>
    <submittedName>
        <fullName evidence="2">Casein kinase i isoform delta-like protein</fullName>
    </submittedName>
</protein>
<reference evidence="2 3" key="2">
    <citation type="journal article" date="2017" name="Front. Plant Sci.">
        <title>Gene Classification and Mining of Molecular Markers Useful in Red Clover (Trifolium pratense) Breeding.</title>
        <authorList>
            <person name="Istvanek J."/>
            <person name="Dluhosova J."/>
            <person name="Dluhos P."/>
            <person name="Patkova L."/>
            <person name="Nedelnik J."/>
            <person name="Repkova J."/>
        </authorList>
    </citation>
    <scope>NUCLEOTIDE SEQUENCE [LARGE SCALE GENOMIC DNA]</scope>
    <source>
        <strain evidence="3">cv. Tatra</strain>
        <tissue evidence="2">Young leaves</tissue>
    </source>
</reference>
<dbReference type="AlphaFoldDB" id="A0A2K3LJT1"/>
<gene>
    <name evidence="2" type="ORF">L195_g034727</name>
</gene>
<feature type="binding site" evidence="1">
    <location>
        <position position="38"/>
    </location>
    <ligand>
        <name>ATP</name>
        <dbReference type="ChEBI" id="CHEBI:30616"/>
    </ligand>
</feature>
<name>A0A2K3LJT1_TRIPR</name>
<dbReference type="InterPro" id="IPR017441">
    <property type="entry name" value="Protein_kinase_ATP_BS"/>
</dbReference>
<keyword evidence="1" id="KW-0547">Nucleotide-binding</keyword>
<keyword evidence="2" id="KW-0418">Kinase</keyword>
<proteinExistence type="predicted"/>
<comment type="caution">
    <text evidence="2">The sequence shown here is derived from an EMBL/GenBank/DDBJ whole genome shotgun (WGS) entry which is preliminary data.</text>
</comment>
<dbReference type="Proteomes" id="UP000236291">
    <property type="component" value="Unassembled WGS sequence"/>
</dbReference>